<reference evidence="2" key="1">
    <citation type="journal article" date="2019" name="Int. J. Syst. Evol. Microbiol.">
        <title>The Global Catalogue of Microorganisms (GCM) 10K type strain sequencing project: providing services to taxonomists for standard genome sequencing and annotation.</title>
        <authorList>
            <consortium name="The Broad Institute Genomics Platform"/>
            <consortium name="The Broad Institute Genome Sequencing Center for Infectious Disease"/>
            <person name="Wu L."/>
            <person name="Ma J."/>
        </authorList>
    </citation>
    <scope>NUCLEOTIDE SEQUENCE [LARGE SCALE GENOMIC DNA]</scope>
    <source>
        <strain evidence="2">JCM 12165</strain>
    </source>
</reference>
<name>A0ABW4FRW0_9PSEU</name>
<dbReference type="Proteomes" id="UP001597145">
    <property type="component" value="Unassembled WGS sequence"/>
</dbReference>
<evidence type="ECO:0000313" key="1">
    <source>
        <dbReference type="EMBL" id="MFD1533289.1"/>
    </source>
</evidence>
<proteinExistence type="predicted"/>
<sequence>MLPWSVDLPTVLVHSFVLYDDRLVLVEAINAELAIRSSDDVALYARPFEAFWDVAFQGEQASALIARVALDLPT</sequence>
<evidence type="ECO:0000313" key="2">
    <source>
        <dbReference type="Proteomes" id="UP001597145"/>
    </source>
</evidence>
<dbReference type="RefSeq" id="WP_343985089.1">
    <property type="nucleotide sequence ID" value="NZ_BAAAJG010000026.1"/>
</dbReference>
<comment type="caution">
    <text evidence="1">The sequence shown here is derived from an EMBL/GenBank/DDBJ whole genome shotgun (WGS) entry which is preliminary data.</text>
</comment>
<organism evidence="1 2">
    <name type="scientific">Pseudonocardia aurantiaca</name>
    <dbReference type="NCBI Taxonomy" id="75290"/>
    <lineage>
        <taxon>Bacteria</taxon>
        <taxon>Bacillati</taxon>
        <taxon>Actinomycetota</taxon>
        <taxon>Actinomycetes</taxon>
        <taxon>Pseudonocardiales</taxon>
        <taxon>Pseudonocardiaceae</taxon>
        <taxon>Pseudonocardia</taxon>
    </lineage>
</organism>
<accession>A0ABW4FRW0</accession>
<evidence type="ECO:0008006" key="3">
    <source>
        <dbReference type="Google" id="ProtNLM"/>
    </source>
</evidence>
<keyword evidence="2" id="KW-1185">Reference proteome</keyword>
<gene>
    <name evidence="1" type="ORF">ACFSCY_28080</name>
</gene>
<protein>
    <recommendedName>
        <fullName evidence="3">DUF5753 domain-containing protein</fullName>
    </recommendedName>
</protein>
<dbReference type="EMBL" id="JBHUCP010000025">
    <property type="protein sequence ID" value="MFD1533289.1"/>
    <property type="molecule type" value="Genomic_DNA"/>
</dbReference>